<evidence type="ECO:0000256" key="2">
    <source>
        <dbReference type="ARBA" id="ARBA00011985"/>
    </source>
</evidence>
<dbReference type="GO" id="GO:0008714">
    <property type="term" value="F:AMP nucleosidase activity"/>
    <property type="evidence" value="ECO:0007669"/>
    <property type="project" value="UniProtKB-EC"/>
</dbReference>
<evidence type="ECO:0000256" key="1">
    <source>
        <dbReference type="ARBA" id="ARBA00000274"/>
    </source>
</evidence>
<dbReference type="InterPro" id="IPR031100">
    <property type="entry name" value="LOG_fam"/>
</dbReference>
<evidence type="ECO:0000313" key="5">
    <source>
        <dbReference type="EMBL" id="MDB0524669.1"/>
    </source>
</evidence>
<dbReference type="Pfam" id="PF03641">
    <property type="entry name" value="Lysine_decarbox"/>
    <property type="match status" value="1"/>
</dbReference>
<dbReference type="EC" id="3.2.2.4" evidence="2"/>
<reference evidence="5" key="1">
    <citation type="submission" date="2021-09" db="EMBL/GenBank/DDBJ databases">
        <title>Genomic analysis of Ralstonia spp.</title>
        <authorList>
            <person name="Aburjaile F."/>
            <person name="Ariute J.C."/>
            <person name="Pais A.K.L."/>
            <person name="Albuquerque G.M.R."/>
            <person name="Silva A.M.F."/>
            <person name="Brenig B."/>
            <person name="Azevedo V."/>
            <person name="Matiuzzi M."/>
            <person name="Ramos R."/>
            <person name="Goes-Neto A."/>
            <person name="Soares S."/>
            <person name="Iseppon A.M.B."/>
            <person name="Souza E."/>
            <person name="Gama M."/>
        </authorList>
    </citation>
    <scope>NUCLEOTIDE SEQUENCE</scope>
    <source>
        <strain evidence="5">B4</strain>
    </source>
</reference>
<gene>
    <name evidence="5" type="ORF">LBW55_23950</name>
</gene>
<dbReference type="Proteomes" id="UP001143674">
    <property type="component" value="Unassembled WGS sequence"/>
</dbReference>
<dbReference type="GO" id="GO:0005829">
    <property type="term" value="C:cytosol"/>
    <property type="evidence" value="ECO:0007669"/>
    <property type="project" value="TreeGrafter"/>
</dbReference>
<dbReference type="InterPro" id="IPR005269">
    <property type="entry name" value="LOG"/>
</dbReference>
<name>A0AAE3T7Q4_RALSL</name>
<feature type="region of interest" description="Disordered" evidence="4">
    <location>
        <begin position="1"/>
        <end position="44"/>
    </location>
</feature>
<dbReference type="RefSeq" id="WP_003262214.1">
    <property type="nucleotide sequence ID" value="NZ_CDLX01000001.1"/>
</dbReference>
<dbReference type="EMBL" id="JAIVEX010000016">
    <property type="protein sequence ID" value="MDB0524669.1"/>
    <property type="molecule type" value="Genomic_DNA"/>
</dbReference>
<dbReference type="AlphaFoldDB" id="A0AAE3T7Q4"/>
<organism evidence="5 6">
    <name type="scientific">Ralstonia solanacearum</name>
    <name type="common">Pseudomonas solanacearum</name>
    <dbReference type="NCBI Taxonomy" id="305"/>
    <lineage>
        <taxon>Bacteria</taxon>
        <taxon>Pseudomonadati</taxon>
        <taxon>Pseudomonadota</taxon>
        <taxon>Betaproteobacteria</taxon>
        <taxon>Burkholderiales</taxon>
        <taxon>Burkholderiaceae</taxon>
        <taxon>Ralstonia</taxon>
        <taxon>Ralstonia solanacearum species complex</taxon>
    </lineage>
</organism>
<dbReference type="InterPro" id="IPR052341">
    <property type="entry name" value="LOG_family_nucleotidases"/>
</dbReference>
<dbReference type="SUPFAM" id="SSF102405">
    <property type="entry name" value="MCP/YpsA-like"/>
    <property type="match status" value="1"/>
</dbReference>
<comment type="caution">
    <text evidence="5">The sequence shown here is derived from an EMBL/GenBank/DDBJ whole genome shotgun (WGS) entry which is preliminary data.</text>
</comment>
<feature type="compositionally biased region" description="Low complexity" evidence="4">
    <location>
        <begin position="64"/>
        <end position="80"/>
    </location>
</feature>
<comment type="catalytic activity">
    <reaction evidence="1">
        <text>AMP + H2O = D-ribose 5-phosphate + adenine</text>
        <dbReference type="Rhea" id="RHEA:20129"/>
        <dbReference type="ChEBI" id="CHEBI:15377"/>
        <dbReference type="ChEBI" id="CHEBI:16708"/>
        <dbReference type="ChEBI" id="CHEBI:78346"/>
        <dbReference type="ChEBI" id="CHEBI:456215"/>
        <dbReference type="EC" id="3.2.2.4"/>
    </reaction>
</comment>
<dbReference type="PANTHER" id="PTHR43393:SF2">
    <property type="entry name" value="CYTOKININ RIBOSIDE 5'-MONOPHOSPHATE PHOSPHORIBOHYDROLASE"/>
    <property type="match status" value="1"/>
</dbReference>
<dbReference type="GO" id="GO:0009691">
    <property type="term" value="P:cytokinin biosynthetic process"/>
    <property type="evidence" value="ECO:0007669"/>
    <property type="project" value="InterPro"/>
</dbReference>
<evidence type="ECO:0000256" key="3">
    <source>
        <dbReference type="ARBA" id="ARBA00031983"/>
    </source>
</evidence>
<protein>
    <recommendedName>
        <fullName evidence="3">AMP nucleosidase</fullName>
        <ecNumber evidence="2">3.2.2.4</ecNumber>
    </recommendedName>
    <alternativeName>
        <fullName evidence="3">AMP nucleosidase</fullName>
    </alternativeName>
</protein>
<sequence length="329" mass="35375">MDSNVTGTPDGVSDNGASAEGGVAKQAAGVSAAELTGARPARQATAADMDVNVTVDTADAGHASADAAAGPASADATAKSDAAHGRAERKMIPSLRALADEERATAKKARASWQMFTIMAEFIEATEYLSEIRPAVSIYGSARLREDSPYYQRTIDIARLFSDAGFAVISGGGPGIMEAANKGAHGGKSASVGLNIELPHEQQGNPYQDISMRFRHFFTRKVTFVKNSDAFIVMPGGFGTLDELAEVLTLVQTGKSRSVPVVMFGSRFWKGLLDWFRFTLLPMGLIAEHDLDIMRIVDEPKEALDAVYEFYEKREGVSPIPPKEEMFYL</sequence>
<dbReference type="KEGG" id="rsy:RSUY_12240"/>
<proteinExistence type="predicted"/>
<evidence type="ECO:0000313" key="6">
    <source>
        <dbReference type="Proteomes" id="UP001143674"/>
    </source>
</evidence>
<dbReference type="Gene3D" id="3.40.50.450">
    <property type="match status" value="1"/>
</dbReference>
<feature type="region of interest" description="Disordered" evidence="4">
    <location>
        <begin position="64"/>
        <end position="87"/>
    </location>
</feature>
<dbReference type="PANTHER" id="PTHR43393">
    <property type="entry name" value="CYTOKININ RIBOSIDE 5'-MONOPHOSPHATE PHOSPHORIBOHYDROLASE"/>
    <property type="match status" value="1"/>
</dbReference>
<accession>A0AAE3T7Q4</accession>
<evidence type="ECO:0000256" key="4">
    <source>
        <dbReference type="SAM" id="MobiDB-lite"/>
    </source>
</evidence>
<dbReference type="NCBIfam" id="TIGR00730">
    <property type="entry name" value="Rossman fold protein, TIGR00730 family"/>
    <property type="match status" value="1"/>
</dbReference>